<dbReference type="PIRSF" id="PIRSF004846">
    <property type="entry name" value="ModA"/>
    <property type="match status" value="1"/>
</dbReference>
<evidence type="ECO:0000256" key="2">
    <source>
        <dbReference type="ARBA" id="ARBA00022723"/>
    </source>
</evidence>
<dbReference type="PANTHER" id="PTHR30632">
    <property type="entry name" value="MOLYBDATE-BINDING PERIPLASMIC PROTEIN"/>
    <property type="match status" value="1"/>
</dbReference>
<dbReference type="InterPro" id="IPR050682">
    <property type="entry name" value="ModA/WtpA"/>
</dbReference>
<gene>
    <name evidence="5" type="primary">modA</name>
    <name evidence="5" type="ORF">U1T56_19725</name>
</gene>
<dbReference type="Pfam" id="PF13531">
    <property type="entry name" value="SBP_bac_11"/>
    <property type="match status" value="1"/>
</dbReference>
<dbReference type="InterPro" id="IPR006311">
    <property type="entry name" value="TAT_signal"/>
</dbReference>
<evidence type="ECO:0000313" key="6">
    <source>
        <dbReference type="Proteomes" id="UP001375743"/>
    </source>
</evidence>
<evidence type="ECO:0000313" key="5">
    <source>
        <dbReference type="EMBL" id="MEK0085388.1"/>
    </source>
</evidence>
<sequence>MDRRLSRRRLAFATAAVAFLSAFPLYAGEPPLVAAAADLQPALEAIAAAFTAETGETVRLVFGSSGNFARQIRQGAPFALFLSADEQYVLELARDGLARDEGALYAVGRIALLVPAGSPLQPDGTLADLRAALADGRLKRLAIANPEHAPYGRRAEEALRHAGLWEAVRNRLVYGENVAQAAQFASTGAAQAGIVAYSLALSPKLTPGTAHALIPADWHQPLNQRMALLKSAGPVAERFYDFLRAPAARAIFRRSGFVLPDEQA</sequence>
<keyword evidence="6" id="KW-1185">Reference proteome</keyword>
<comment type="caution">
    <text evidence="5">The sequence shown here is derived from an EMBL/GenBank/DDBJ whole genome shotgun (WGS) entry which is preliminary data.</text>
</comment>
<dbReference type="SUPFAM" id="SSF53850">
    <property type="entry name" value="Periplasmic binding protein-like II"/>
    <property type="match status" value="1"/>
</dbReference>
<dbReference type="InterPro" id="IPR044084">
    <property type="entry name" value="AvModA-like_subst-bd"/>
</dbReference>
<proteinExistence type="inferred from homology"/>
<protein>
    <submittedName>
        <fullName evidence="5">Molybdate ABC transporter substrate-binding protein</fullName>
    </submittedName>
</protein>
<comment type="similarity">
    <text evidence="1">Belongs to the bacterial solute-binding protein ModA family.</text>
</comment>
<keyword evidence="3 4" id="KW-0732">Signal</keyword>
<dbReference type="PROSITE" id="PS51318">
    <property type="entry name" value="TAT"/>
    <property type="match status" value="1"/>
</dbReference>
<reference evidence="5 6" key="1">
    <citation type="submission" date="2024-01" db="EMBL/GenBank/DDBJ databases">
        <title>Multi-omics insights into the function and evolution of sodium benzoate biodegradation pathways in Benzoatithermus flavus gen. nov., sp. nov. from hot spring.</title>
        <authorList>
            <person name="Hu C.-J."/>
            <person name="Li W.-J."/>
        </authorList>
    </citation>
    <scope>NUCLEOTIDE SEQUENCE [LARGE SCALE GENOMIC DNA]</scope>
    <source>
        <strain evidence="5 6">SYSU G07066</strain>
    </source>
</reference>
<feature type="signal peptide" evidence="4">
    <location>
        <begin position="1"/>
        <end position="27"/>
    </location>
</feature>
<organism evidence="5 6">
    <name type="scientific">Benzoatithermus flavus</name>
    <dbReference type="NCBI Taxonomy" id="3108223"/>
    <lineage>
        <taxon>Bacteria</taxon>
        <taxon>Pseudomonadati</taxon>
        <taxon>Pseudomonadota</taxon>
        <taxon>Alphaproteobacteria</taxon>
        <taxon>Geminicoccales</taxon>
        <taxon>Geminicoccaceae</taxon>
        <taxon>Benzoatithermus</taxon>
    </lineage>
</organism>
<dbReference type="Gene3D" id="3.40.190.10">
    <property type="entry name" value="Periplasmic binding protein-like II"/>
    <property type="match status" value="2"/>
</dbReference>
<dbReference type="NCBIfam" id="TIGR01256">
    <property type="entry name" value="modA"/>
    <property type="match status" value="1"/>
</dbReference>
<dbReference type="RefSeq" id="WP_418161237.1">
    <property type="nucleotide sequence ID" value="NZ_JBBLZC010000026.1"/>
</dbReference>
<dbReference type="Proteomes" id="UP001375743">
    <property type="component" value="Unassembled WGS sequence"/>
</dbReference>
<dbReference type="EMBL" id="JBBLZC010000026">
    <property type="protein sequence ID" value="MEK0085388.1"/>
    <property type="molecule type" value="Genomic_DNA"/>
</dbReference>
<dbReference type="CDD" id="cd13539">
    <property type="entry name" value="PBP2_AvModA"/>
    <property type="match status" value="1"/>
</dbReference>
<evidence type="ECO:0000256" key="1">
    <source>
        <dbReference type="ARBA" id="ARBA00009175"/>
    </source>
</evidence>
<evidence type="ECO:0000256" key="4">
    <source>
        <dbReference type="SAM" id="SignalP"/>
    </source>
</evidence>
<evidence type="ECO:0000256" key="3">
    <source>
        <dbReference type="ARBA" id="ARBA00022729"/>
    </source>
</evidence>
<dbReference type="PANTHER" id="PTHR30632:SF14">
    <property type="entry name" value="TUNGSTATE_MOLYBDATE_CHROMATE-BINDING PROTEIN MODA"/>
    <property type="match status" value="1"/>
</dbReference>
<dbReference type="InterPro" id="IPR005950">
    <property type="entry name" value="ModA"/>
</dbReference>
<accession>A0ABU8XW16</accession>
<keyword evidence="2" id="KW-0479">Metal-binding</keyword>
<name>A0ABU8XW16_9PROT</name>
<feature type="chain" id="PRO_5045294335" evidence="4">
    <location>
        <begin position="28"/>
        <end position="264"/>
    </location>
</feature>